<accession>A0ACA9Y8H5</accession>
<organism evidence="1 2">
    <name type="scientific">[Candida] jaroonii</name>
    <dbReference type="NCBI Taxonomy" id="467808"/>
    <lineage>
        <taxon>Eukaryota</taxon>
        <taxon>Fungi</taxon>
        <taxon>Dikarya</taxon>
        <taxon>Ascomycota</taxon>
        <taxon>Saccharomycotina</taxon>
        <taxon>Pichiomycetes</taxon>
        <taxon>Debaryomycetaceae</taxon>
        <taxon>Yamadazyma</taxon>
    </lineage>
</organism>
<name>A0ACA9Y8H5_9ASCO</name>
<proteinExistence type="predicted"/>
<keyword evidence="2" id="KW-1185">Reference proteome</keyword>
<evidence type="ECO:0000313" key="2">
    <source>
        <dbReference type="Proteomes" id="UP001152531"/>
    </source>
</evidence>
<keyword evidence="1" id="KW-0687">Ribonucleoprotein</keyword>
<gene>
    <name evidence="1" type="ORF">CLIB1444_05S01354</name>
</gene>
<evidence type="ECO:0000313" key="1">
    <source>
        <dbReference type="EMBL" id="CAH6720999.1"/>
    </source>
</evidence>
<reference evidence="1" key="1">
    <citation type="submission" date="2022-06" db="EMBL/GenBank/DDBJ databases">
        <authorList>
            <person name="Legras J.-L."/>
            <person name="Devillers H."/>
            <person name="Grondin C."/>
        </authorList>
    </citation>
    <scope>NUCLEOTIDE SEQUENCE</scope>
    <source>
        <strain evidence="1">CLIB 1444</strain>
    </source>
</reference>
<dbReference type="EMBL" id="CALSDN010000005">
    <property type="protein sequence ID" value="CAH6720999.1"/>
    <property type="molecule type" value="Genomic_DNA"/>
</dbReference>
<sequence>MSITEEIGKFPPKIRKLFPDKLPLPSFPPSDYEYHLRKTRDISPITPLKPLLTQAAASLPQPSPSPKTKLQIDRQQKRERESKRIASYLRQLNDYHQQPVISDPSRTVFVSRLDYKVTEIDISNALGKYGDIESVKIIRDKNGKSRGYGFIVFVTETSSRSCVQELSATGLKIEGFERKILVDIQRHGAMKTWKPRRLGGGLGGRGYTKTNNYSSAASSGRRLNLNPYPTFPKSGQAFSSSSNYSAPSYQSQTSTQAYSSYSSYSSYQPMERVERSIRDKYSKYNY</sequence>
<dbReference type="Proteomes" id="UP001152531">
    <property type="component" value="Unassembled WGS sequence"/>
</dbReference>
<protein>
    <submittedName>
        <fullName evidence="1">U1 small nuclear ribonucleoprotein 70 kDa homolog</fullName>
    </submittedName>
</protein>
<comment type="caution">
    <text evidence="1">The sequence shown here is derived from an EMBL/GenBank/DDBJ whole genome shotgun (WGS) entry which is preliminary data.</text>
</comment>